<dbReference type="GO" id="GO:0031419">
    <property type="term" value="F:cobalamin binding"/>
    <property type="evidence" value="ECO:0007669"/>
    <property type="project" value="InterPro"/>
</dbReference>
<evidence type="ECO:0000256" key="4">
    <source>
        <dbReference type="ARBA" id="ARBA00023004"/>
    </source>
</evidence>
<keyword evidence="4" id="KW-0408">Iron</keyword>
<dbReference type="Gene3D" id="3.40.50.280">
    <property type="entry name" value="Cobalamin-binding domain"/>
    <property type="match status" value="1"/>
</dbReference>
<keyword evidence="3" id="KW-0479">Metal-binding</keyword>
<dbReference type="RefSeq" id="WP_073480553.1">
    <property type="nucleotide sequence ID" value="NZ_FQVN01000002.1"/>
</dbReference>
<dbReference type="GO" id="GO:0051536">
    <property type="term" value="F:iron-sulfur cluster binding"/>
    <property type="evidence" value="ECO:0007669"/>
    <property type="project" value="UniProtKB-KW"/>
</dbReference>
<dbReference type="AlphaFoldDB" id="A0A1M4Y7U2"/>
<dbReference type="Proteomes" id="UP000184501">
    <property type="component" value="Unassembled WGS sequence"/>
</dbReference>
<evidence type="ECO:0000256" key="2">
    <source>
        <dbReference type="ARBA" id="ARBA00022691"/>
    </source>
</evidence>
<evidence type="ECO:0000313" key="8">
    <source>
        <dbReference type="EMBL" id="SHF01884.1"/>
    </source>
</evidence>
<dbReference type="InterPro" id="IPR030969">
    <property type="entry name" value="B12_rSAM_trp_MT"/>
</dbReference>
<dbReference type="PROSITE" id="PS51332">
    <property type="entry name" value="B12_BINDING"/>
    <property type="match status" value="1"/>
</dbReference>
<dbReference type="InterPro" id="IPR006158">
    <property type="entry name" value="Cobalamin-bd"/>
</dbReference>
<keyword evidence="8" id="KW-0808">Transferase</keyword>
<dbReference type="SMART" id="SM00729">
    <property type="entry name" value="Elp3"/>
    <property type="match status" value="1"/>
</dbReference>
<dbReference type="GO" id="GO:0005829">
    <property type="term" value="C:cytosol"/>
    <property type="evidence" value="ECO:0007669"/>
    <property type="project" value="TreeGrafter"/>
</dbReference>
<evidence type="ECO:0000256" key="3">
    <source>
        <dbReference type="ARBA" id="ARBA00022723"/>
    </source>
</evidence>
<organism evidence="8 9">
    <name type="scientific">Streptoalloteichus hindustanus</name>
    <dbReference type="NCBI Taxonomy" id="2017"/>
    <lineage>
        <taxon>Bacteria</taxon>
        <taxon>Bacillati</taxon>
        <taxon>Actinomycetota</taxon>
        <taxon>Actinomycetes</taxon>
        <taxon>Pseudonocardiales</taxon>
        <taxon>Pseudonocardiaceae</taxon>
        <taxon>Streptoalloteichus</taxon>
    </lineage>
</organism>
<feature type="domain" description="Radical SAM core" evidence="7">
    <location>
        <begin position="198"/>
        <end position="454"/>
    </location>
</feature>
<dbReference type="PROSITE" id="PS51918">
    <property type="entry name" value="RADICAL_SAM"/>
    <property type="match status" value="1"/>
</dbReference>
<dbReference type="InterPro" id="IPR023404">
    <property type="entry name" value="rSAM_horseshoe"/>
</dbReference>
<dbReference type="CDD" id="cd01335">
    <property type="entry name" value="Radical_SAM"/>
    <property type="match status" value="1"/>
</dbReference>
<feature type="domain" description="B12-binding" evidence="6">
    <location>
        <begin position="2"/>
        <end position="148"/>
    </location>
</feature>
<dbReference type="InterPro" id="IPR058240">
    <property type="entry name" value="rSAM_sf"/>
</dbReference>
<evidence type="ECO:0000256" key="1">
    <source>
        <dbReference type="ARBA" id="ARBA00001966"/>
    </source>
</evidence>
<accession>A0A1M4Y7U2</accession>
<dbReference type="SFLD" id="SFLDF00322">
    <property type="entry name" value="tryptophan_2-C-methyltransfera"/>
    <property type="match status" value="1"/>
</dbReference>
<dbReference type="SFLD" id="SFLDG01123">
    <property type="entry name" value="methyltransferase_(Class_B)"/>
    <property type="match status" value="1"/>
</dbReference>
<evidence type="ECO:0000259" key="7">
    <source>
        <dbReference type="PROSITE" id="PS51918"/>
    </source>
</evidence>
<dbReference type="EMBL" id="FQVN01000002">
    <property type="protein sequence ID" value="SHF01884.1"/>
    <property type="molecule type" value="Genomic_DNA"/>
</dbReference>
<dbReference type="PANTHER" id="PTHR43409:SF16">
    <property type="entry name" value="SLR0320 PROTEIN"/>
    <property type="match status" value="1"/>
</dbReference>
<dbReference type="STRING" id="2017.SAMN05444320_102272"/>
<dbReference type="GO" id="GO:0008168">
    <property type="term" value="F:methyltransferase activity"/>
    <property type="evidence" value="ECO:0007669"/>
    <property type="project" value="UniProtKB-KW"/>
</dbReference>
<gene>
    <name evidence="8" type="ORF">SAMN05444320_102272</name>
</gene>
<dbReference type="OrthoDB" id="5298546at2"/>
<dbReference type="SUPFAM" id="SSF102114">
    <property type="entry name" value="Radical SAM enzymes"/>
    <property type="match status" value="1"/>
</dbReference>
<keyword evidence="9" id="KW-1185">Reference proteome</keyword>
<dbReference type="Pfam" id="PF04055">
    <property type="entry name" value="Radical_SAM"/>
    <property type="match status" value="1"/>
</dbReference>
<dbReference type="GO" id="GO:0046872">
    <property type="term" value="F:metal ion binding"/>
    <property type="evidence" value="ECO:0007669"/>
    <property type="project" value="UniProtKB-KW"/>
</dbReference>
<dbReference type="InterPro" id="IPR051198">
    <property type="entry name" value="BchE-like"/>
</dbReference>
<dbReference type="InterPro" id="IPR034466">
    <property type="entry name" value="Methyltransferase_Class_B"/>
</dbReference>
<evidence type="ECO:0000256" key="5">
    <source>
        <dbReference type="ARBA" id="ARBA00023014"/>
    </source>
</evidence>
<dbReference type="SFLD" id="SFLDG01082">
    <property type="entry name" value="B12-binding_domain_containing"/>
    <property type="match status" value="1"/>
</dbReference>
<evidence type="ECO:0000259" key="6">
    <source>
        <dbReference type="PROSITE" id="PS51332"/>
    </source>
</evidence>
<dbReference type="NCBIfam" id="TIGR04428">
    <property type="entry name" value="B12_rSAM_trp_MT"/>
    <property type="match status" value="1"/>
</dbReference>
<keyword evidence="2" id="KW-0949">S-adenosyl-L-methionine</keyword>
<name>A0A1M4Y7U2_STRHI</name>
<keyword evidence="8" id="KW-0489">Methyltransferase</keyword>
<dbReference type="PANTHER" id="PTHR43409">
    <property type="entry name" value="ANAEROBIC MAGNESIUM-PROTOPORPHYRIN IX MONOMETHYL ESTER CYCLASE-RELATED"/>
    <property type="match status" value="1"/>
</dbReference>
<evidence type="ECO:0000313" key="9">
    <source>
        <dbReference type="Proteomes" id="UP000184501"/>
    </source>
</evidence>
<keyword evidence="5" id="KW-0411">Iron-sulfur</keyword>
<comment type="cofactor">
    <cofactor evidence="1">
        <name>[4Fe-4S] cluster</name>
        <dbReference type="ChEBI" id="CHEBI:49883"/>
    </cofactor>
</comment>
<dbReference type="InterPro" id="IPR006638">
    <property type="entry name" value="Elp3/MiaA/NifB-like_rSAM"/>
</dbReference>
<dbReference type="InterPro" id="IPR007197">
    <property type="entry name" value="rSAM"/>
</dbReference>
<protein>
    <submittedName>
        <fullName evidence="8">Tryptophan 2-C-methyltransferase</fullName>
    </submittedName>
</protein>
<dbReference type="Gene3D" id="3.80.30.20">
    <property type="entry name" value="tm_1862 like domain"/>
    <property type="match status" value="1"/>
</dbReference>
<proteinExistence type="predicted"/>
<dbReference type="Pfam" id="PF02310">
    <property type="entry name" value="B12-binding"/>
    <property type="match status" value="1"/>
</dbReference>
<sequence>MGKALVTLVNPNKVHPPIAPYALDILSTSLEADGFSVEVLDLTFDRDDWRPLVRAYFATRRPLLVGITIRNTDTVYAQQQRGFVDEHREIVDEIRAATAAPVVGGGVGFSSLPFALVDHLDLDFGIKGPGEVPLVLLANAVLRGDPPDRVPGLIINEGGAVRQARPDLDDAGRVGQVNRGAAYTRTSGQPWRVDNLRYYQRGGLGVVLTKNGCPFACSYCVEPDAKGNRFARREVGAVVDEMEALLRQGVLDLHTADSEFNLNIAHSKAVLREVVRRRRADPGSPLRDMRLWVYIQPAPFDEEFADLLLAAGCAGINVAPDHVRDELLDVWKVTRGGARYHTWADLERVCALGAERGIATMVEVLLGMPGETAETMADCVRRTLALDATVVGYTLGIRIFPYAPLGMQLAEQCGGLRTVPGLQSNTALDPIVLTPLAACPDRVSYERQFLFDARGRFRPVCYFSPELPEDDATLRAPAGRWRNSLRLLRSLVPPDEHHRVMLPTEPGLTEEDNNYADNPFLLHLTALEYRGAYWSHWRDRDRIMREAAAPTVPVSGT</sequence>
<dbReference type="SFLD" id="SFLDS00029">
    <property type="entry name" value="Radical_SAM"/>
    <property type="match status" value="1"/>
</dbReference>
<dbReference type="GO" id="GO:0032259">
    <property type="term" value="P:methylation"/>
    <property type="evidence" value="ECO:0007669"/>
    <property type="project" value="UniProtKB-KW"/>
</dbReference>
<reference evidence="8 9" key="1">
    <citation type="submission" date="2016-11" db="EMBL/GenBank/DDBJ databases">
        <authorList>
            <person name="Jaros S."/>
            <person name="Januszkiewicz K."/>
            <person name="Wedrychowicz H."/>
        </authorList>
    </citation>
    <scope>NUCLEOTIDE SEQUENCE [LARGE SCALE GENOMIC DNA]</scope>
    <source>
        <strain evidence="8 9">DSM 44523</strain>
    </source>
</reference>